<dbReference type="InterPro" id="IPR044754">
    <property type="entry name" value="Isw1/2_DEXHc"/>
</dbReference>
<dbReference type="GO" id="GO:0034728">
    <property type="term" value="P:nucleosome organization"/>
    <property type="evidence" value="ECO:0007669"/>
    <property type="project" value="TreeGrafter"/>
</dbReference>
<feature type="region of interest" description="Disordered" evidence="9">
    <location>
        <begin position="820"/>
        <end position="846"/>
    </location>
</feature>
<feature type="domain" description="Helicase C-terminal" evidence="11">
    <location>
        <begin position="509"/>
        <end position="670"/>
    </location>
</feature>
<dbReference type="Gene3D" id="3.40.50.300">
    <property type="entry name" value="P-loop containing nucleotide triphosphate hydrolases"/>
    <property type="match status" value="1"/>
</dbReference>
<dbReference type="Proteomes" id="UP001515480">
    <property type="component" value="Unassembled WGS sequence"/>
</dbReference>
<dbReference type="SMART" id="SM00490">
    <property type="entry name" value="HELICc"/>
    <property type="match status" value="1"/>
</dbReference>
<keyword evidence="8" id="KW-0539">Nucleus</keyword>
<dbReference type="GO" id="GO:0000785">
    <property type="term" value="C:chromatin"/>
    <property type="evidence" value="ECO:0007669"/>
    <property type="project" value="TreeGrafter"/>
</dbReference>
<dbReference type="InterPro" id="IPR015195">
    <property type="entry name" value="SLIDE"/>
</dbReference>
<dbReference type="AlphaFoldDB" id="A0AB34JGE6"/>
<evidence type="ECO:0000256" key="4">
    <source>
        <dbReference type="ARBA" id="ARBA00022801"/>
    </source>
</evidence>
<feature type="region of interest" description="Disordered" evidence="9">
    <location>
        <begin position="1026"/>
        <end position="1060"/>
    </location>
</feature>
<evidence type="ECO:0000256" key="2">
    <source>
        <dbReference type="ARBA" id="ARBA00009687"/>
    </source>
</evidence>
<evidence type="ECO:0000256" key="9">
    <source>
        <dbReference type="SAM" id="MobiDB-lite"/>
    </source>
</evidence>
<dbReference type="SUPFAM" id="SSF101224">
    <property type="entry name" value="HAND domain of the nucleosome remodeling ATPase ISWI"/>
    <property type="match status" value="1"/>
</dbReference>
<dbReference type="SUPFAM" id="SSF52540">
    <property type="entry name" value="P-loop containing nucleoside triphosphate hydrolases"/>
    <property type="match status" value="2"/>
</dbReference>
<comment type="similarity">
    <text evidence="2">Belongs to the SNF2/RAD54 helicase family. ISWI subfamily.</text>
</comment>
<accession>A0AB34JGE6</accession>
<dbReference type="PROSITE" id="PS51293">
    <property type="entry name" value="SANT"/>
    <property type="match status" value="1"/>
</dbReference>
<evidence type="ECO:0000259" key="11">
    <source>
        <dbReference type="PROSITE" id="PS51194"/>
    </source>
</evidence>
<protein>
    <recommendedName>
        <fullName evidence="15">Chromatin-remodeling complex ATPase</fullName>
    </recommendedName>
</protein>
<evidence type="ECO:0000256" key="1">
    <source>
        <dbReference type="ARBA" id="ARBA00004123"/>
    </source>
</evidence>
<dbReference type="GO" id="GO:0031491">
    <property type="term" value="F:nucleosome binding"/>
    <property type="evidence" value="ECO:0007669"/>
    <property type="project" value="InterPro"/>
</dbReference>
<comment type="subcellular location">
    <subcellularLocation>
        <location evidence="1">Nucleus</location>
    </subcellularLocation>
</comment>
<dbReference type="CDD" id="cd18793">
    <property type="entry name" value="SF2_C_SNF"/>
    <property type="match status" value="1"/>
</dbReference>
<dbReference type="GO" id="GO:0042393">
    <property type="term" value="F:histone binding"/>
    <property type="evidence" value="ECO:0007669"/>
    <property type="project" value="TreeGrafter"/>
</dbReference>
<feature type="domain" description="Helicase ATP-binding" evidence="10">
    <location>
        <begin position="216"/>
        <end position="382"/>
    </location>
</feature>
<dbReference type="GO" id="GO:0005524">
    <property type="term" value="F:ATP binding"/>
    <property type="evidence" value="ECO:0007669"/>
    <property type="project" value="UniProtKB-KW"/>
</dbReference>
<dbReference type="PANTHER" id="PTHR45623">
    <property type="entry name" value="CHROMODOMAIN-HELICASE-DNA-BINDING PROTEIN 3-RELATED-RELATED"/>
    <property type="match status" value="1"/>
</dbReference>
<dbReference type="InterPro" id="IPR027417">
    <property type="entry name" value="P-loop_NTPase"/>
</dbReference>
<dbReference type="InterPro" id="IPR000330">
    <property type="entry name" value="SNF2_N"/>
</dbReference>
<evidence type="ECO:0000256" key="5">
    <source>
        <dbReference type="ARBA" id="ARBA00022806"/>
    </source>
</evidence>
<dbReference type="Gene3D" id="1.10.10.60">
    <property type="entry name" value="Homeodomain-like"/>
    <property type="match status" value="2"/>
</dbReference>
<gene>
    <name evidence="13" type="ORF">AB1Y20_022169</name>
</gene>
<evidence type="ECO:0000256" key="8">
    <source>
        <dbReference type="ARBA" id="ARBA00023242"/>
    </source>
</evidence>
<dbReference type="Pfam" id="PF09111">
    <property type="entry name" value="SLIDE"/>
    <property type="match status" value="1"/>
</dbReference>
<dbReference type="Gene3D" id="3.40.50.10810">
    <property type="entry name" value="Tandem AAA-ATPase domain"/>
    <property type="match status" value="1"/>
</dbReference>
<dbReference type="InterPro" id="IPR014001">
    <property type="entry name" value="Helicase_ATP-bd"/>
</dbReference>
<dbReference type="FunFam" id="3.40.50.10810:FF:000015">
    <property type="entry name" value="lymphoid-specific helicase isoform X1"/>
    <property type="match status" value="1"/>
</dbReference>
<dbReference type="GO" id="GO:0004386">
    <property type="term" value="F:helicase activity"/>
    <property type="evidence" value="ECO:0007669"/>
    <property type="project" value="UniProtKB-KW"/>
</dbReference>
<dbReference type="FunFam" id="3.40.50.300:FF:000082">
    <property type="entry name" value="ISWI chromatin remodeling complex ATPase ISW1"/>
    <property type="match status" value="1"/>
</dbReference>
<dbReference type="GO" id="GO:0016887">
    <property type="term" value="F:ATP hydrolysis activity"/>
    <property type="evidence" value="ECO:0007669"/>
    <property type="project" value="TreeGrafter"/>
</dbReference>
<dbReference type="Pfam" id="PF00176">
    <property type="entry name" value="SNF2-rel_dom"/>
    <property type="match status" value="1"/>
</dbReference>
<proteinExistence type="inferred from homology"/>
<keyword evidence="6" id="KW-0067">ATP-binding</keyword>
<comment type="caution">
    <text evidence="13">The sequence shown here is derived from an EMBL/GenBank/DDBJ whole genome shotgun (WGS) entry which is preliminary data.</text>
</comment>
<organism evidence="13 14">
    <name type="scientific">Prymnesium parvum</name>
    <name type="common">Toxic golden alga</name>
    <dbReference type="NCBI Taxonomy" id="97485"/>
    <lineage>
        <taxon>Eukaryota</taxon>
        <taxon>Haptista</taxon>
        <taxon>Haptophyta</taxon>
        <taxon>Prymnesiophyceae</taxon>
        <taxon>Prymnesiales</taxon>
        <taxon>Prymnesiaceae</taxon>
        <taxon>Prymnesium</taxon>
    </lineage>
</organism>
<keyword evidence="4" id="KW-0378">Hydrolase</keyword>
<dbReference type="CDD" id="cd17997">
    <property type="entry name" value="DEXHc_SMARCA1_SMARCA5"/>
    <property type="match status" value="1"/>
</dbReference>
<evidence type="ECO:0000256" key="6">
    <source>
        <dbReference type="ARBA" id="ARBA00022840"/>
    </source>
</evidence>
<dbReference type="InterPro" id="IPR017884">
    <property type="entry name" value="SANT_dom"/>
</dbReference>
<dbReference type="Gene3D" id="1.10.1040.30">
    <property type="entry name" value="ISWI, HAND domain"/>
    <property type="match status" value="1"/>
</dbReference>
<dbReference type="InterPro" id="IPR001005">
    <property type="entry name" value="SANT/Myb"/>
</dbReference>
<keyword evidence="5" id="KW-0347">Helicase</keyword>
<evidence type="ECO:0008006" key="15">
    <source>
        <dbReference type="Google" id="ProtNLM"/>
    </source>
</evidence>
<evidence type="ECO:0000256" key="3">
    <source>
        <dbReference type="ARBA" id="ARBA00022741"/>
    </source>
</evidence>
<keyword evidence="14" id="KW-1185">Reference proteome</keyword>
<feature type="region of interest" description="Disordered" evidence="9">
    <location>
        <begin position="1"/>
        <end position="103"/>
    </location>
</feature>
<dbReference type="InterPro" id="IPR049730">
    <property type="entry name" value="SNF2/RAD54-like_C"/>
</dbReference>
<keyword evidence="3" id="KW-0547">Nucleotide-binding</keyword>
<feature type="compositionally biased region" description="Basic and acidic residues" evidence="9">
    <location>
        <begin position="150"/>
        <end position="160"/>
    </location>
</feature>
<dbReference type="SMART" id="SM00487">
    <property type="entry name" value="DEXDc"/>
    <property type="match status" value="1"/>
</dbReference>
<feature type="compositionally biased region" description="Basic and acidic residues" evidence="9">
    <location>
        <begin position="94"/>
        <end position="103"/>
    </location>
</feature>
<dbReference type="GO" id="GO:0140658">
    <property type="term" value="F:ATP-dependent chromatin remodeler activity"/>
    <property type="evidence" value="ECO:0007669"/>
    <property type="project" value="TreeGrafter"/>
</dbReference>
<name>A0AB34JGE6_PRYPA</name>
<evidence type="ECO:0000313" key="14">
    <source>
        <dbReference type="Proteomes" id="UP001515480"/>
    </source>
</evidence>
<feature type="compositionally biased region" description="Low complexity" evidence="9">
    <location>
        <begin position="53"/>
        <end position="93"/>
    </location>
</feature>
<dbReference type="GO" id="GO:0003677">
    <property type="term" value="F:DNA binding"/>
    <property type="evidence" value="ECO:0007669"/>
    <property type="project" value="InterPro"/>
</dbReference>
<dbReference type="InterPro" id="IPR036306">
    <property type="entry name" value="ISWI_HAND-dom_sf"/>
</dbReference>
<evidence type="ECO:0000256" key="7">
    <source>
        <dbReference type="ARBA" id="ARBA00023054"/>
    </source>
</evidence>
<evidence type="ECO:0000313" key="13">
    <source>
        <dbReference type="EMBL" id="KAL1520593.1"/>
    </source>
</evidence>
<dbReference type="PROSITE" id="PS51194">
    <property type="entry name" value="HELICASE_CTER"/>
    <property type="match status" value="1"/>
</dbReference>
<dbReference type="CDD" id="cd00167">
    <property type="entry name" value="SANT"/>
    <property type="match status" value="1"/>
</dbReference>
<sequence length="1060" mass="119738">MADGAGGSDQGAEAVEQGADAASFPRAASLESSAPEGAPAPPDSAPQAEELPAAGDASGAGSSALTGEGSEAVAIEENAAAAPPGAPGAPELPETLKELDRKRKRALKELQAAEKAELQNKQALGATERLAYLMKQTDIFAHFVNLPVEKEGKSDSTEKGKGRKGKGRLSEKQEDELLVKEADSSEGARLTEQPKCVSVKAGKMRPYQLEGLNWMIKLHDHGINGILADEMGLGKTLQTISLLGYLKEVRGVPGPHIVIAPKSTISNWYNEVNRWCPSLRAFKFHGDKETRNKLKQEYLETGKNFDICIASYETISSEQTALTKLTWQYLIIDEAHRIKNEKAVLSQVVRKFSTHFRLLITGTPLQNDLHELWAMLNFLLPDIFSDASTFDNWFNLSGDANQGDILNQLHKILRPFLLRRLKSEVEKSLPPKKEIKLMIGMSEMQQKWYSNILTKNIDVVNASGNRTQMLNILMQLRKCANHPYLFEGAEEPPFINDHRLVENAGKMVLLDKLLLKLKAGGNRVLIFSQMTRMLDILEDYCVYRDWEYCRIDGGTSGEDRDAAMENFNKPGSTKFIFMLSTRAGGLGINLATADTVILYDSDWNPQMDLQAMDRAHRIGQTKPVIVYRFMTSDSVEEKIIDRAQKKLFLDAVVIQQGLTEKSKTLSKEEMLSMIRFGADAIFHSKGQYTDEDIDAIIARGKERTERDNAQLQIYANNTLANFSITGEEKSLYEYDGQDYKGLDAAGANNTPFALSLPKRNHGNKTYDENEYYRNKLTGKEREKGPNIPKVWQPHDFQFFDMAKLQTLHAKEMRHHHYKLSRRAETDDDNEVAPPGLEPLTEKEEAEKAQLMSEGFSSWSKKDFNAFVRGCEMFGRHDLTSVAEEVVGKDLKEVAKYASVFFKRFRELKDHDKIMRRIQQGEEKIQRRDEIARCLNKKVSKTKNPWVQLRINYGGGAARGKHFTEENDRFLVCMTNQLGYGRWDELRSEIRQSWVFRFDWFFKTRTSSELSRRVDFLVRTIEKEIQEEEAEEAKNKKGKGPSAGSKRSMDESTPPASKKRK</sequence>
<dbReference type="PANTHER" id="PTHR45623:SF49">
    <property type="entry name" value="SWI_SNF-RELATED MATRIX-ASSOCIATED ACTIN-DEPENDENT REGULATOR OF CHROMATIN SUBFAMILY A MEMBER 5"/>
    <property type="match status" value="1"/>
</dbReference>
<evidence type="ECO:0000259" key="10">
    <source>
        <dbReference type="PROSITE" id="PS51192"/>
    </source>
</evidence>
<dbReference type="PROSITE" id="PS51192">
    <property type="entry name" value="HELICASE_ATP_BIND_1"/>
    <property type="match status" value="1"/>
</dbReference>
<feature type="compositionally biased region" description="Low complexity" evidence="9">
    <location>
        <begin position="27"/>
        <end position="37"/>
    </location>
</feature>
<dbReference type="InterPro" id="IPR038718">
    <property type="entry name" value="SNF2-like_sf"/>
</dbReference>
<dbReference type="SMART" id="SM00717">
    <property type="entry name" value="SANT"/>
    <property type="match status" value="2"/>
</dbReference>
<evidence type="ECO:0000259" key="12">
    <source>
        <dbReference type="PROSITE" id="PS51293"/>
    </source>
</evidence>
<feature type="region of interest" description="Disordered" evidence="9">
    <location>
        <begin position="150"/>
        <end position="189"/>
    </location>
</feature>
<dbReference type="InterPro" id="IPR009057">
    <property type="entry name" value="Homeodomain-like_sf"/>
</dbReference>
<dbReference type="EMBL" id="JBGBPQ010000008">
    <property type="protein sequence ID" value="KAL1520593.1"/>
    <property type="molecule type" value="Genomic_DNA"/>
</dbReference>
<keyword evidence="7" id="KW-0175">Coiled coil</keyword>
<dbReference type="InterPro" id="IPR001650">
    <property type="entry name" value="Helicase_C-like"/>
</dbReference>
<dbReference type="GO" id="GO:0005634">
    <property type="term" value="C:nucleus"/>
    <property type="evidence" value="ECO:0007669"/>
    <property type="project" value="UniProtKB-SubCell"/>
</dbReference>
<feature type="domain" description="SANT" evidence="12">
    <location>
        <begin position="853"/>
        <end position="905"/>
    </location>
</feature>
<dbReference type="Pfam" id="PF00271">
    <property type="entry name" value="Helicase_C"/>
    <property type="match status" value="1"/>
</dbReference>
<reference evidence="13 14" key="1">
    <citation type="journal article" date="2024" name="Science">
        <title>Giant polyketide synthase enzymes in the biosynthesis of giant marine polyether toxins.</title>
        <authorList>
            <person name="Fallon T.R."/>
            <person name="Shende V.V."/>
            <person name="Wierzbicki I.H."/>
            <person name="Pendleton A.L."/>
            <person name="Watervoot N.F."/>
            <person name="Auber R.P."/>
            <person name="Gonzalez D.J."/>
            <person name="Wisecaver J.H."/>
            <person name="Moore B.S."/>
        </authorList>
    </citation>
    <scope>NUCLEOTIDE SEQUENCE [LARGE SCALE GENOMIC DNA]</scope>
    <source>
        <strain evidence="13 14">12B1</strain>
    </source>
</reference>
<dbReference type="SUPFAM" id="SSF46689">
    <property type="entry name" value="Homeodomain-like"/>
    <property type="match status" value="2"/>
</dbReference>
<feature type="compositionally biased region" description="Basic and acidic residues" evidence="9">
    <location>
        <begin position="168"/>
        <end position="183"/>
    </location>
</feature>